<sequence length="78" mass="8553">MSRKITTIAAMAIHAPFRNLVMSTTTSTVPDIPAPTALITRARSMAGFSLDSAVRSSRFQCRIMPIWLVVNETNTPTM</sequence>
<comment type="caution">
    <text evidence="1">The sequence shown here is derived from an EMBL/GenBank/DDBJ whole genome shotgun (WGS) entry which is preliminary data.</text>
</comment>
<evidence type="ECO:0000313" key="1">
    <source>
        <dbReference type="EMBL" id="GMA85285.1"/>
    </source>
</evidence>
<evidence type="ECO:0000313" key="2">
    <source>
        <dbReference type="Proteomes" id="UP001157017"/>
    </source>
</evidence>
<dbReference type="EMBL" id="BSUZ01000001">
    <property type="protein sequence ID" value="GMA85285.1"/>
    <property type="molecule type" value="Genomic_DNA"/>
</dbReference>
<dbReference type="Proteomes" id="UP001157017">
    <property type="component" value="Unassembled WGS sequence"/>
</dbReference>
<proteinExistence type="predicted"/>
<reference evidence="2" key="1">
    <citation type="journal article" date="2019" name="Int. J. Syst. Evol. Microbiol.">
        <title>The Global Catalogue of Microorganisms (GCM) 10K type strain sequencing project: providing services to taxonomists for standard genome sequencing and annotation.</title>
        <authorList>
            <consortium name="The Broad Institute Genomics Platform"/>
            <consortium name="The Broad Institute Genome Sequencing Center for Infectious Disease"/>
            <person name="Wu L."/>
            <person name="Ma J."/>
        </authorList>
    </citation>
    <scope>NUCLEOTIDE SEQUENCE [LARGE SCALE GENOMIC DNA]</scope>
    <source>
        <strain evidence="2">NBRC 108730</strain>
    </source>
</reference>
<keyword evidence="2" id="KW-1185">Reference proteome</keyword>
<name>A0ABQ6JEN6_9ACTN</name>
<organism evidence="1 2">
    <name type="scientific">Angustibacter aerolatus</name>
    <dbReference type="NCBI Taxonomy" id="1162965"/>
    <lineage>
        <taxon>Bacteria</taxon>
        <taxon>Bacillati</taxon>
        <taxon>Actinomycetota</taxon>
        <taxon>Actinomycetes</taxon>
        <taxon>Kineosporiales</taxon>
        <taxon>Kineosporiaceae</taxon>
    </lineage>
</organism>
<accession>A0ABQ6JEN6</accession>
<gene>
    <name evidence="1" type="ORF">GCM10025868_05350</name>
</gene>
<protein>
    <submittedName>
        <fullName evidence="1">Uncharacterized protein</fullName>
    </submittedName>
</protein>